<dbReference type="Gene3D" id="2.130.10.10">
    <property type="entry name" value="YVTN repeat-like/Quinoprotein amine dehydrogenase"/>
    <property type="match status" value="2"/>
</dbReference>
<gene>
    <name evidence="4" type="ORF">AAF712_012914</name>
</gene>
<dbReference type="InterPro" id="IPR036322">
    <property type="entry name" value="WD40_repeat_dom_sf"/>
</dbReference>
<feature type="compositionally biased region" description="Gly residues" evidence="3">
    <location>
        <begin position="439"/>
        <end position="448"/>
    </location>
</feature>
<dbReference type="PANTHER" id="PTHR22847">
    <property type="entry name" value="WD40 REPEAT PROTEIN"/>
    <property type="match status" value="1"/>
</dbReference>
<dbReference type="SMART" id="SM00320">
    <property type="entry name" value="WD40"/>
    <property type="match status" value="3"/>
</dbReference>
<evidence type="ECO:0008006" key="6">
    <source>
        <dbReference type="Google" id="ProtNLM"/>
    </source>
</evidence>
<evidence type="ECO:0000313" key="4">
    <source>
        <dbReference type="EMBL" id="KAL0060291.1"/>
    </source>
</evidence>
<name>A0ABR2ZF78_9AGAR</name>
<reference evidence="4 5" key="1">
    <citation type="submission" date="2024-05" db="EMBL/GenBank/DDBJ databases">
        <title>A draft genome resource for the thread blight pathogen Marasmius tenuissimus strain MS-2.</title>
        <authorList>
            <person name="Yulfo-Soto G.E."/>
            <person name="Baruah I.K."/>
            <person name="Amoako-Attah I."/>
            <person name="Bukari Y."/>
            <person name="Meinhardt L.W."/>
            <person name="Bailey B.A."/>
            <person name="Cohen S.P."/>
        </authorList>
    </citation>
    <scope>NUCLEOTIDE SEQUENCE [LARGE SCALE GENOMIC DNA]</scope>
    <source>
        <strain evidence="4 5">MS-2</strain>
    </source>
</reference>
<organism evidence="4 5">
    <name type="scientific">Marasmius tenuissimus</name>
    <dbReference type="NCBI Taxonomy" id="585030"/>
    <lineage>
        <taxon>Eukaryota</taxon>
        <taxon>Fungi</taxon>
        <taxon>Dikarya</taxon>
        <taxon>Basidiomycota</taxon>
        <taxon>Agaricomycotina</taxon>
        <taxon>Agaricomycetes</taxon>
        <taxon>Agaricomycetidae</taxon>
        <taxon>Agaricales</taxon>
        <taxon>Marasmiineae</taxon>
        <taxon>Marasmiaceae</taxon>
        <taxon>Marasmius</taxon>
    </lineage>
</organism>
<dbReference type="PANTHER" id="PTHR22847:SF637">
    <property type="entry name" value="WD REPEAT DOMAIN 5B"/>
    <property type="match status" value="1"/>
</dbReference>
<protein>
    <recommendedName>
        <fullName evidence="6">WD40 repeat-like protein</fullName>
    </recommendedName>
</protein>
<dbReference type="SUPFAM" id="SSF50978">
    <property type="entry name" value="WD40 repeat-like"/>
    <property type="match status" value="1"/>
</dbReference>
<evidence type="ECO:0000256" key="1">
    <source>
        <dbReference type="ARBA" id="ARBA00022574"/>
    </source>
</evidence>
<dbReference type="InterPro" id="IPR001680">
    <property type="entry name" value="WD40_rpt"/>
</dbReference>
<keyword evidence="1" id="KW-0853">WD repeat</keyword>
<dbReference type="Pfam" id="PF00400">
    <property type="entry name" value="WD40"/>
    <property type="match status" value="1"/>
</dbReference>
<evidence type="ECO:0000256" key="2">
    <source>
        <dbReference type="ARBA" id="ARBA00022737"/>
    </source>
</evidence>
<feature type="region of interest" description="Disordered" evidence="3">
    <location>
        <begin position="423"/>
        <end position="457"/>
    </location>
</feature>
<evidence type="ECO:0000313" key="5">
    <source>
        <dbReference type="Proteomes" id="UP001437256"/>
    </source>
</evidence>
<dbReference type="Proteomes" id="UP001437256">
    <property type="component" value="Unassembled WGS sequence"/>
</dbReference>
<comment type="caution">
    <text evidence="4">The sequence shown here is derived from an EMBL/GenBank/DDBJ whole genome shotgun (WGS) entry which is preliminary data.</text>
</comment>
<dbReference type="InterPro" id="IPR015943">
    <property type="entry name" value="WD40/YVTN_repeat-like_dom_sf"/>
</dbReference>
<sequence length="457" mass="49975">MTAPPSEQSYPPSFEIWKTLQGAQNAILSVKFSPDGKFLCAAGYNGVSVWELESGASVDLPRRGSSPTKTKYIYTTSGWIYYEDHHHHVLSLGSLEGDVIAWDWNKKKSAFESTRTGLPVVASNQVTSIDILQPSFSHKGRAAISHYDHTVSVWKIPSEGDFIKVFSVDLGFIPRTVAFDSITKHVYAFALNGGNISLLHSTSGKVVRFTDKRPSTVGYVSLHRQTDRLIASTGKNFQILQLRNYLPLSTLESDPPIVLFPMQAAFIGDGTHVIVGSDKGASIIYDTRTGKAFQALEYPKGGLVQTVTVGVLNNAVYVAVAGSTLQQPADVMIWRMKPATSGSSRRPRRGLGLGMKRVLGALAMCAVALSGFKFSQSLSDKYYLDSRMEGWLKPMEDAQMEAAKLDDYHYSVMDQLFKRYKTMNEGDRPGSHELSFGSEGLGTSGPNGGHTRSAVSP</sequence>
<keyword evidence="5" id="KW-1185">Reference proteome</keyword>
<dbReference type="EMBL" id="JBBXMP010000182">
    <property type="protein sequence ID" value="KAL0060291.1"/>
    <property type="molecule type" value="Genomic_DNA"/>
</dbReference>
<accession>A0ABR2ZF78</accession>
<keyword evidence="2" id="KW-0677">Repeat</keyword>
<evidence type="ECO:0000256" key="3">
    <source>
        <dbReference type="SAM" id="MobiDB-lite"/>
    </source>
</evidence>
<proteinExistence type="predicted"/>